<reference evidence="3" key="2">
    <citation type="submission" date="2023-06" db="EMBL/GenBank/DDBJ databases">
        <authorList>
            <person name="Ma L."/>
            <person name="Liu K.-W."/>
            <person name="Li Z."/>
            <person name="Hsiao Y.-Y."/>
            <person name="Qi Y."/>
            <person name="Fu T."/>
            <person name="Tang G."/>
            <person name="Zhang D."/>
            <person name="Sun W.-H."/>
            <person name="Liu D.-K."/>
            <person name="Li Y."/>
            <person name="Chen G.-Z."/>
            <person name="Liu X.-D."/>
            <person name="Liao X.-Y."/>
            <person name="Jiang Y.-T."/>
            <person name="Yu X."/>
            <person name="Hao Y."/>
            <person name="Huang J."/>
            <person name="Zhao X.-W."/>
            <person name="Ke S."/>
            <person name="Chen Y.-Y."/>
            <person name="Wu W.-L."/>
            <person name="Hsu J.-L."/>
            <person name="Lin Y.-F."/>
            <person name="Huang M.-D."/>
            <person name="Li C.-Y."/>
            <person name="Huang L."/>
            <person name="Wang Z.-W."/>
            <person name="Zhao X."/>
            <person name="Zhong W.-Y."/>
            <person name="Peng D.-H."/>
            <person name="Ahmad S."/>
            <person name="Lan S."/>
            <person name="Zhang J.-S."/>
            <person name="Tsai W.-C."/>
            <person name="Van De Peer Y."/>
            <person name="Liu Z.-J."/>
        </authorList>
    </citation>
    <scope>NUCLEOTIDE SEQUENCE</scope>
    <source>
        <strain evidence="3">SCP</strain>
        <tissue evidence="3">Leaves</tissue>
    </source>
</reference>
<dbReference type="EMBL" id="JAUJYN010000063">
    <property type="protein sequence ID" value="KAK1257049.1"/>
    <property type="molecule type" value="Genomic_DNA"/>
</dbReference>
<sequence>MSIGVGQFGGNGGDAFDYSNSNAVTEVIVRSGAAIDSIIFKYYHDGIISWSPNLQGEGGSPHQVLRLLDSSEDQGGCLMRSVFTCELVEIMRPNILCVRRDCEALPPQIYASAFEGIASYTEDEISTLRNEWCNMMECV</sequence>
<evidence type="ECO:0000256" key="1">
    <source>
        <dbReference type="ARBA" id="ARBA00022734"/>
    </source>
</evidence>
<dbReference type="InterPro" id="IPR001229">
    <property type="entry name" value="Jacalin-like_lectin_dom"/>
</dbReference>
<evidence type="ECO:0000259" key="2">
    <source>
        <dbReference type="Pfam" id="PF01419"/>
    </source>
</evidence>
<comment type="caution">
    <text evidence="3">The sequence shown here is derived from an EMBL/GenBank/DDBJ whole genome shotgun (WGS) entry which is preliminary data.</text>
</comment>
<dbReference type="GO" id="GO:0030246">
    <property type="term" value="F:carbohydrate binding"/>
    <property type="evidence" value="ECO:0007669"/>
    <property type="project" value="UniProtKB-KW"/>
</dbReference>
<dbReference type="Gene3D" id="2.100.10.30">
    <property type="entry name" value="Jacalin-like lectin domain"/>
    <property type="match status" value="1"/>
</dbReference>
<keyword evidence="1" id="KW-0430">Lectin</keyword>
<gene>
    <name evidence="3" type="ORF">QJS04_geneDACA023720</name>
</gene>
<dbReference type="Pfam" id="PF01419">
    <property type="entry name" value="Jacalin"/>
    <property type="match status" value="1"/>
</dbReference>
<reference evidence="3" key="1">
    <citation type="journal article" date="2023" name="Nat. Commun.">
        <title>Diploid and tetraploid genomes of Acorus and the evolution of monocots.</title>
        <authorList>
            <person name="Ma L."/>
            <person name="Liu K.W."/>
            <person name="Li Z."/>
            <person name="Hsiao Y.Y."/>
            <person name="Qi Y."/>
            <person name="Fu T."/>
            <person name="Tang G.D."/>
            <person name="Zhang D."/>
            <person name="Sun W.H."/>
            <person name="Liu D.K."/>
            <person name="Li Y."/>
            <person name="Chen G.Z."/>
            <person name="Liu X.D."/>
            <person name="Liao X.Y."/>
            <person name="Jiang Y.T."/>
            <person name="Yu X."/>
            <person name="Hao Y."/>
            <person name="Huang J."/>
            <person name="Zhao X.W."/>
            <person name="Ke S."/>
            <person name="Chen Y.Y."/>
            <person name="Wu W.L."/>
            <person name="Hsu J.L."/>
            <person name="Lin Y.F."/>
            <person name="Huang M.D."/>
            <person name="Li C.Y."/>
            <person name="Huang L."/>
            <person name="Wang Z.W."/>
            <person name="Zhao X."/>
            <person name="Zhong W.Y."/>
            <person name="Peng D.H."/>
            <person name="Ahmad S."/>
            <person name="Lan S."/>
            <person name="Zhang J.S."/>
            <person name="Tsai W.C."/>
            <person name="Van de Peer Y."/>
            <person name="Liu Z.J."/>
        </authorList>
    </citation>
    <scope>NUCLEOTIDE SEQUENCE</scope>
    <source>
        <strain evidence="3">SCP</strain>
    </source>
</reference>
<protein>
    <recommendedName>
        <fullName evidence="2">Jacalin-type lectin domain-containing protein</fullName>
    </recommendedName>
</protein>
<name>A0AAV9A0N5_ACOGR</name>
<proteinExistence type="predicted"/>
<dbReference type="InterPro" id="IPR036404">
    <property type="entry name" value="Jacalin-like_lectin_dom_sf"/>
</dbReference>
<evidence type="ECO:0000313" key="3">
    <source>
        <dbReference type="EMBL" id="KAK1257049.1"/>
    </source>
</evidence>
<keyword evidence="4" id="KW-1185">Reference proteome</keyword>
<accession>A0AAV9A0N5</accession>
<feature type="domain" description="Jacalin-type lectin" evidence="2">
    <location>
        <begin position="5"/>
        <end position="63"/>
    </location>
</feature>
<dbReference type="SUPFAM" id="SSF51101">
    <property type="entry name" value="Mannose-binding lectins"/>
    <property type="match status" value="1"/>
</dbReference>
<organism evidence="3 4">
    <name type="scientific">Acorus gramineus</name>
    <name type="common">Dwarf sweet flag</name>
    <dbReference type="NCBI Taxonomy" id="55184"/>
    <lineage>
        <taxon>Eukaryota</taxon>
        <taxon>Viridiplantae</taxon>
        <taxon>Streptophyta</taxon>
        <taxon>Embryophyta</taxon>
        <taxon>Tracheophyta</taxon>
        <taxon>Spermatophyta</taxon>
        <taxon>Magnoliopsida</taxon>
        <taxon>Liliopsida</taxon>
        <taxon>Acoraceae</taxon>
        <taxon>Acorus</taxon>
    </lineage>
</organism>
<evidence type="ECO:0000313" key="4">
    <source>
        <dbReference type="Proteomes" id="UP001179952"/>
    </source>
</evidence>
<dbReference type="Proteomes" id="UP001179952">
    <property type="component" value="Unassembled WGS sequence"/>
</dbReference>
<dbReference type="AlphaFoldDB" id="A0AAV9A0N5"/>